<keyword evidence="6" id="KW-0934">Plastid</keyword>
<keyword evidence="13" id="KW-1185">Reference proteome</keyword>
<feature type="region of interest" description="Disordered" evidence="11">
    <location>
        <begin position="148"/>
        <end position="169"/>
    </location>
</feature>
<sequence>METQVFYTLHEKQLAFRLRESVTADPGVEARFRGLLNTTTGAFDYRGTLKKFHNTGPLLKDDPNEPLRLGAGVGVSSANGDAPFLTASARKRVSLLEGPELLLTAKARVDFEPSSGRLARRAGLRLSRRLLNFTQRQDVELTAGLDVDWPGAGGQSGQPGQSGRRGGKPNVLPYISVRENNWGVHLRRGLWFVTYDL</sequence>
<comment type="subcellular location">
    <subcellularLocation>
        <location evidence="1">Plastid</location>
        <location evidence="1">Chloroplast outer membrane</location>
        <topology evidence="1">Multi-pass membrane protein</topology>
    </subcellularLocation>
    <subcellularLocation>
        <location evidence="2">Plastid</location>
        <location evidence="2">Etioplast membrane</location>
        <topology evidence="2">Multi-pass membrane protein</topology>
    </subcellularLocation>
</comment>
<dbReference type="InterPro" id="IPR034575">
    <property type="entry name" value="OEP21"/>
</dbReference>
<evidence type="ECO:0000256" key="9">
    <source>
        <dbReference type="ARBA" id="ARBA00023136"/>
    </source>
</evidence>
<evidence type="ECO:0000256" key="6">
    <source>
        <dbReference type="ARBA" id="ARBA00022640"/>
    </source>
</evidence>
<keyword evidence="4" id="KW-0813">Transport</keyword>
<keyword evidence="9" id="KW-0472">Membrane</keyword>
<dbReference type="GO" id="GO:0044070">
    <property type="term" value="P:regulation of monoatomic anion transport"/>
    <property type="evidence" value="ECO:0007669"/>
    <property type="project" value="InterPro"/>
</dbReference>
<name>A0A2V0P3J1_9CHLO</name>
<evidence type="ECO:0000256" key="4">
    <source>
        <dbReference type="ARBA" id="ARBA00022448"/>
    </source>
</evidence>
<dbReference type="GO" id="GO:0008308">
    <property type="term" value="F:voltage-gated monoatomic anion channel activity"/>
    <property type="evidence" value="ECO:0007669"/>
    <property type="project" value="InterPro"/>
</dbReference>
<evidence type="ECO:0000256" key="3">
    <source>
        <dbReference type="ARBA" id="ARBA00009945"/>
    </source>
</evidence>
<evidence type="ECO:0000256" key="7">
    <source>
        <dbReference type="ARBA" id="ARBA00022692"/>
    </source>
</evidence>
<reference evidence="12 13" key="1">
    <citation type="journal article" date="2018" name="Sci. Rep.">
        <title>Raphidocelis subcapitata (=Pseudokirchneriella subcapitata) provides an insight into genome evolution and environmental adaptations in the Sphaeropleales.</title>
        <authorList>
            <person name="Suzuki S."/>
            <person name="Yamaguchi H."/>
            <person name="Nakajima N."/>
            <person name="Kawachi M."/>
        </authorList>
    </citation>
    <scope>NUCLEOTIDE SEQUENCE [LARGE SCALE GENOMIC DNA]</scope>
    <source>
        <strain evidence="12 13">NIES-35</strain>
    </source>
</reference>
<dbReference type="PANTHER" id="PTHR35993:SF1">
    <property type="entry name" value="OUTER ENVELOPE PORE PROTEIN 21B, CHLOROPLASTIC"/>
    <property type="match status" value="1"/>
</dbReference>
<keyword evidence="8" id="KW-0406">Ion transport</keyword>
<evidence type="ECO:0000313" key="12">
    <source>
        <dbReference type="EMBL" id="GBF92420.1"/>
    </source>
</evidence>
<gene>
    <name evidence="12" type="ORF">Rsub_04524</name>
</gene>
<dbReference type="InParanoid" id="A0A2V0P3J1"/>
<protein>
    <submittedName>
        <fullName evidence="12">Uncharacterized protein</fullName>
    </submittedName>
</protein>
<evidence type="ECO:0000256" key="8">
    <source>
        <dbReference type="ARBA" id="ARBA00023065"/>
    </source>
</evidence>
<dbReference type="OrthoDB" id="527979at2759"/>
<dbReference type="PANTHER" id="PTHR35993">
    <property type="entry name" value="OUTER ENVELOPE PORE PROTEIN 21B, CHLOROPLASTIC"/>
    <property type="match status" value="1"/>
</dbReference>
<evidence type="ECO:0000256" key="1">
    <source>
        <dbReference type="ARBA" id="ARBA00004396"/>
    </source>
</evidence>
<dbReference type="GO" id="GO:0034426">
    <property type="term" value="C:etioplast membrane"/>
    <property type="evidence" value="ECO:0007669"/>
    <property type="project" value="UniProtKB-SubCell"/>
</dbReference>
<dbReference type="EMBL" id="BDRX01000032">
    <property type="protein sequence ID" value="GBF92420.1"/>
    <property type="molecule type" value="Genomic_DNA"/>
</dbReference>
<comment type="similarity">
    <text evidence="3">Belongs to the plastid outer envelope porin OEP21 (TC 1.B.29) family.</text>
</comment>
<proteinExistence type="inferred from homology"/>
<accession>A0A2V0P3J1</accession>
<evidence type="ECO:0000256" key="10">
    <source>
        <dbReference type="ARBA" id="ARBA00024941"/>
    </source>
</evidence>
<keyword evidence="7" id="KW-0812">Transmembrane</keyword>
<dbReference type="AlphaFoldDB" id="A0A2V0P3J1"/>
<evidence type="ECO:0000256" key="11">
    <source>
        <dbReference type="SAM" id="MobiDB-lite"/>
    </source>
</evidence>
<comment type="caution">
    <text evidence="12">The sequence shown here is derived from an EMBL/GenBank/DDBJ whole genome shotgun (WGS) entry which is preliminary data.</text>
</comment>
<dbReference type="GO" id="GO:0009707">
    <property type="term" value="C:chloroplast outer membrane"/>
    <property type="evidence" value="ECO:0007669"/>
    <property type="project" value="UniProtKB-SubCell"/>
</dbReference>
<keyword evidence="5" id="KW-0150">Chloroplast</keyword>
<dbReference type="Proteomes" id="UP000247498">
    <property type="component" value="Unassembled WGS sequence"/>
</dbReference>
<organism evidence="12 13">
    <name type="scientific">Raphidocelis subcapitata</name>
    <dbReference type="NCBI Taxonomy" id="307507"/>
    <lineage>
        <taxon>Eukaryota</taxon>
        <taxon>Viridiplantae</taxon>
        <taxon>Chlorophyta</taxon>
        <taxon>core chlorophytes</taxon>
        <taxon>Chlorophyceae</taxon>
        <taxon>CS clade</taxon>
        <taxon>Sphaeropleales</taxon>
        <taxon>Selenastraceae</taxon>
        <taxon>Raphidocelis</taxon>
    </lineage>
</organism>
<evidence type="ECO:0000313" key="13">
    <source>
        <dbReference type="Proteomes" id="UP000247498"/>
    </source>
</evidence>
<evidence type="ECO:0000256" key="2">
    <source>
        <dbReference type="ARBA" id="ARBA00004441"/>
    </source>
</evidence>
<evidence type="ECO:0000256" key="5">
    <source>
        <dbReference type="ARBA" id="ARBA00022528"/>
    </source>
</evidence>
<comment type="function">
    <text evidence="10">Voltage-dependent rectifying anion channel that facilitates the translocation between chloroplast and cytoplasm of phosphorylated carbohydrates such as triosephosphate, 3-phosphoglycerate and inorganic phosphate (Pi) depending of ATP to triosephosphate ratio in the plastidial intermembrane space; in high triosephosphate/ATP conditions (e.g. photosynthesis), export of triosphosphate from chloroplast (outward rectifying channels), but in high ATP/triosephosphate conditions (e.g. dark phase), import of phosphosolutes (inward rectifying channels).</text>
</comment>